<sequence>MRQLLVAVVIALVAVGAGAAWYFHGREYVVRLDQAALDARLRERFPFSESLLILRADFTNPRVKLTDGSSRVAMGFDVALNVTVEREPRTLGGKVDVDAGIRYEPADGTFHLDDPVVQRLDVDGVPERYREVAKRLVTKAFREFVETRPVHTLHAFDVKQATARLLLKSVVVERGELVITLGI</sequence>
<reference evidence="1 2" key="1">
    <citation type="submission" date="2020-07" db="EMBL/GenBank/DDBJ databases">
        <title>Genomic Encyclopedia of Type Strains, Phase IV (KMG-V): Genome sequencing to study the core and pangenomes of soil and plant-associated prokaryotes.</title>
        <authorList>
            <person name="Whitman W."/>
        </authorList>
    </citation>
    <scope>NUCLEOTIDE SEQUENCE [LARGE SCALE GENOMIC DNA]</scope>
    <source>
        <strain evidence="1 2">RH2WT43</strain>
    </source>
</reference>
<comment type="caution">
    <text evidence="1">The sequence shown here is derived from an EMBL/GenBank/DDBJ whole genome shotgun (WGS) entry which is preliminary data.</text>
</comment>
<evidence type="ECO:0000313" key="2">
    <source>
        <dbReference type="Proteomes" id="UP000550401"/>
    </source>
</evidence>
<dbReference type="AlphaFoldDB" id="A0A839F3R5"/>
<gene>
    <name evidence="1" type="ORF">FHW12_003479</name>
</gene>
<accession>A0A839F3R5</accession>
<keyword evidence="2" id="KW-1185">Reference proteome</keyword>
<dbReference type="Pfam" id="PF07273">
    <property type="entry name" value="DUF1439"/>
    <property type="match status" value="1"/>
</dbReference>
<evidence type="ECO:0000313" key="1">
    <source>
        <dbReference type="EMBL" id="MBA8889236.1"/>
    </source>
</evidence>
<dbReference type="RefSeq" id="WP_182532281.1">
    <property type="nucleotide sequence ID" value="NZ_JACGXL010000006.1"/>
</dbReference>
<proteinExistence type="predicted"/>
<dbReference type="InterPro" id="IPR010835">
    <property type="entry name" value="DUF1439"/>
</dbReference>
<dbReference type="Gene3D" id="3.15.10.40">
    <property type="entry name" value="Uncharacterised protein PF07273, DUF1439"/>
    <property type="match status" value="1"/>
</dbReference>
<organism evidence="1 2">
    <name type="scientific">Dokdonella fugitiva</name>
    <dbReference type="NCBI Taxonomy" id="328517"/>
    <lineage>
        <taxon>Bacteria</taxon>
        <taxon>Pseudomonadati</taxon>
        <taxon>Pseudomonadota</taxon>
        <taxon>Gammaproteobacteria</taxon>
        <taxon>Lysobacterales</taxon>
        <taxon>Rhodanobacteraceae</taxon>
        <taxon>Dokdonella</taxon>
    </lineage>
</organism>
<name>A0A839F3R5_9GAMM</name>
<dbReference type="EMBL" id="JACGXL010000006">
    <property type="protein sequence ID" value="MBA8889236.1"/>
    <property type="molecule type" value="Genomic_DNA"/>
</dbReference>
<dbReference type="Proteomes" id="UP000550401">
    <property type="component" value="Unassembled WGS sequence"/>
</dbReference>
<protein>
    <recommendedName>
        <fullName evidence="3">DUF1439 domain-containing protein</fullName>
    </recommendedName>
</protein>
<evidence type="ECO:0008006" key="3">
    <source>
        <dbReference type="Google" id="ProtNLM"/>
    </source>
</evidence>